<reference evidence="8" key="1">
    <citation type="submission" date="2021-04" db="EMBL/GenBank/DDBJ databases">
        <title>Phycicoccus avicenniae sp. nov., a novel endophytic actinomycetes isolated from branch of Avicennia mariana.</title>
        <authorList>
            <person name="Tuo L."/>
        </authorList>
    </citation>
    <scope>NUCLEOTIDE SEQUENCE</scope>
    <source>
        <strain evidence="8">BSK3Z-2</strain>
    </source>
</reference>
<proteinExistence type="predicted"/>
<feature type="region of interest" description="Disordered" evidence="5">
    <location>
        <begin position="1"/>
        <end position="33"/>
    </location>
</feature>
<dbReference type="AlphaFoldDB" id="A0A941DAC7"/>
<feature type="compositionally biased region" description="Low complexity" evidence="5">
    <location>
        <begin position="1"/>
        <end position="11"/>
    </location>
</feature>
<organism evidence="8 9">
    <name type="scientific">Phycicoccus avicenniae</name>
    <dbReference type="NCBI Taxonomy" id="2828860"/>
    <lineage>
        <taxon>Bacteria</taxon>
        <taxon>Bacillati</taxon>
        <taxon>Actinomycetota</taxon>
        <taxon>Actinomycetes</taxon>
        <taxon>Micrococcales</taxon>
        <taxon>Intrasporangiaceae</taxon>
        <taxon>Phycicoccus</taxon>
    </lineage>
</organism>
<dbReference type="Gene3D" id="1.20.1720.10">
    <property type="entry name" value="Multidrug resistance protein D"/>
    <property type="match status" value="1"/>
</dbReference>
<dbReference type="CDD" id="cd17321">
    <property type="entry name" value="MFS_MMR_MDR_like"/>
    <property type="match status" value="1"/>
</dbReference>
<feature type="transmembrane region" description="Helical" evidence="6">
    <location>
        <begin position="230"/>
        <end position="250"/>
    </location>
</feature>
<name>A0A941DAC7_9MICO</name>
<dbReference type="Proteomes" id="UP000677016">
    <property type="component" value="Unassembled WGS sequence"/>
</dbReference>
<dbReference type="Pfam" id="PF07690">
    <property type="entry name" value="MFS_1"/>
    <property type="match status" value="1"/>
</dbReference>
<feature type="transmembrane region" description="Helical" evidence="6">
    <location>
        <begin position="256"/>
        <end position="275"/>
    </location>
</feature>
<feature type="transmembrane region" description="Helical" evidence="6">
    <location>
        <begin position="40"/>
        <end position="59"/>
    </location>
</feature>
<evidence type="ECO:0000256" key="3">
    <source>
        <dbReference type="ARBA" id="ARBA00022989"/>
    </source>
</evidence>
<evidence type="ECO:0000256" key="2">
    <source>
        <dbReference type="ARBA" id="ARBA00022692"/>
    </source>
</evidence>
<gene>
    <name evidence="8" type="ORF">KC207_16745</name>
</gene>
<keyword evidence="2 6" id="KW-0812">Transmembrane</keyword>
<feature type="transmembrane region" description="Helical" evidence="6">
    <location>
        <begin position="355"/>
        <end position="375"/>
    </location>
</feature>
<dbReference type="Gene3D" id="1.20.1250.20">
    <property type="entry name" value="MFS general substrate transporter like domains"/>
    <property type="match status" value="1"/>
</dbReference>
<evidence type="ECO:0000256" key="1">
    <source>
        <dbReference type="ARBA" id="ARBA00004651"/>
    </source>
</evidence>
<dbReference type="PANTHER" id="PTHR42718">
    <property type="entry name" value="MAJOR FACILITATOR SUPERFAMILY MULTIDRUG TRANSPORTER MFSC"/>
    <property type="match status" value="1"/>
</dbReference>
<keyword evidence="4 6" id="KW-0472">Membrane</keyword>
<feature type="transmembrane region" description="Helical" evidence="6">
    <location>
        <begin position="387"/>
        <end position="411"/>
    </location>
</feature>
<dbReference type="PROSITE" id="PS50850">
    <property type="entry name" value="MFS"/>
    <property type="match status" value="1"/>
</dbReference>
<feature type="domain" description="Major facilitator superfamily (MFS) profile" evidence="7">
    <location>
        <begin position="41"/>
        <end position="486"/>
    </location>
</feature>
<protein>
    <submittedName>
        <fullName evidence="8">MFS transporter</fullName>
    </submittedName>
</protein>
<evidence type="ECO:0000256" key="5">
    <source>
        <dbReference type="SAM" id="MobiDB-lite"/>
    </source>
</evidence>
<dbReference type="GO" id="GO:0022857">
    <property type="term" value="F:transmembrane transporter activity"/>
    <property type="evidence" value="ECO:0007669"/>
    <property type="project" value="InterPro"/>
</dbReference>
<feature type="transmembrane region" description="Helical" evidence="6">
    <location>
        <begin position="193"/>
        <end position="210"/>
    </location>
</feature>
<feature type="transmembrane region" description="Helical" evidence="6">
    <location>
        <begin position="132"/>
        <end position="153"/>
    </location>
</feature>
<comment type="caution">
    <text evidence="8">The sequence shown here is derived from an EMBL/GenBank/DDBJ whole genome shotgun (WGS) entry which is preliminary data.</text>
</comment>
<keyword evidence="9" id="KW-1185">Reference proteome</keyword>
<dbReference type="GO" id="GO:0005886">
    <property type="term" value="C:plasma membrane"/>
    <property type="evidence" value="ECO:0007669"/>
    <property type="project" value="UniProtKB-SubCell"/>
</dbReference>
<feature type="compositionally biased region" description="Basic and acidic residues" evidence="5">
    <location>
        <begin position="14"/>
        <end position="33"/>
    </location>
</feature>
<evidence type="ECO:0000256" key="6">
    <source>
        <dbReference type="SAM" id="Phobius"/>
    </source>
</evidence>
<dbReference type="EMBL" id="JAGSNF010000026">
    <property type="protein sequence ID" value="MBR7744943.1"/>
    <property type="molecule type" value="Genomic_DNA"/>
</dbReference>
<evidence type="ECO:0000313" key="8">
    <source>
        <dbReference type="EMBL" id="MBR7744943.1"/>
    </source>
</evidence>
<keyword evidence="3 6" id="KW-1133">Transmembrane helix</keyword>
<feature type="transmembrane region" description="Helical" evidence="6">
    <location>
        <begin position="165"/>
        <end position="187"/>
    </location>
</feature>
<accession>A0A941DAC7</accession>
<dbReference type="SUPFAM" id="SSF103473">
    <property type="entry name" value="MFS general substrate transporter"/>
    <property type="match status" value="1"/>
</dbReference>
<sequence length="499" mass="50656">MSDAAAGAAAASEPPRHTDEPPGCPERHEQLDRRSPRGRLVLAGLTLGTGTAILDGSVVNVALRTLGADLGASLAQLQWVVNGYLLALASLVLVGGALGDRYGRLRVYLVGVVWFGVASALCAVAATPGQLVALRVLQGVGAALLTPGALSVIRTAFRAEDRAAAVGTWAGASGVAAAAGPLVGGWLVDHASWRWVFAINIPLCLAVLALTARTTPESSDPDARRRPFDLVGAGLGALALGAMTYVLTAASALSPVATLVGWVVVLGAGAGFVLVERRSSHPLVPLEMFTDRVFSAANAMTVLVYGALGAVTLFVVLQLQAAGWSALAAGASSLPVTVALLLLSSRAARLADRVGPRVPMTLGPLVCAAGTLLLLRVDVDAGWLDVLPGMVVFAVGLATLVSPLTAAVLAAAPDRHAGVASGVNNAVARAGSLLAVAALPALVGLAGEDYLDPSAMTAGYRAALLWCTGLLVAGAVTSWVGLRGSRDRRVGPRRRLGSR</sequence>
<feature type="transmembrane region" description="Helical" evidence="6">
    <location>
        <begin position="423"/>
        <end position="443"/>
    </location>
</feature>
<evidence type="ECO:0000313" key="9">
    <source>
        <dbReference type="Proteomes" id="UP000677016"/>
    </source>
</evidence>
<dbReference type="InterPro" id="IPR036259">
    <property type="entry name" value="MFS_trans_sf"/>
</dbReference>
<feature type="transmembrane region" description="Helical" evidence="6">
    <location>
        <begin position="463"/>
        <end position="482"/>
    </location>
</feature>
<comment type="subcellular location">
    <subcellularLocation>
        <location evidence="1">Cell membrane</location>
        <topology evidence="1">Multi-pass membrane protein</topology>
    </subcellularLocation>
</comment>
<feature type="transmembrane region" description="Helical" evidence="6">
    <location>
        <begin position="105"/>
        <end position="126"/>
    </location>
</feature>
<dbReference type="InterPro" id="IPR011701">
    <property type="entry name" value="MFS"/>
</dbReference>
<dbReference type="RefSeq" id="WP_211604469.1">
    <property type="nucleotide sequence ID" value="NZ_JAGSNF010000026.1"/>
</dbReference>
<feature type="transmembrane region" description="Helical" evidence="6">
    <location>
        <begin position="323"/>
        <end position="343"/>
    </location>
</feature>
<evidence type="ECO:0000259" key="7">
    <source>
        <dbReference type="PROSITE" id="PS50850"/>
    </source>
</evidence>
<feature type="transmembrane region" description="Helical" evidence="6">
    <location>
        <begin position="296"/>
        <end position="317"/>
    </location>
</feature>
<dbReference type="InterPro" id="IPR020846">
    <property type="entry name" value="MFS_dom"/>
</dbReference>
<evidence type="ECO:0000256" key="4">
    <source>
        <dbReference type="ARBA" id="ARBA00023136"/>
    </source>
</evidence>
<dbReference type="PANTHER" id="PTHR42718:SF42">
    <property type="entry name" value="EXPORT PROTEIN"/>
    <property type="match status" value="1"/>
</dbReference>
<feature type="transmembrane region" description="Helical" evidence="6">
    <location>
        <begin position="79"/>
        <end position="98"/>
    </location>
</feature>